<sequence>EYKRYKYMSRTVLIAPEYEERDKYSKPDCVEGLKFDDRITAVYHIEQIVTFSGYDEFNENVKKPKKISHE</sequence>
<feature type="non-terminal residue" evidence="1">
    <location>
        <position position="1"/>
    </location>
</feature>
<name>A0AAE0RZ00_9BIVA</name>
<dbReference type="AlphaFoldDB" id="A0AAE0RZ00"/>
<reference evidence="1" key="1">
    <citation type="journal article" date="2021" name="Genome Biol. Evol.">
        <title>A High-Quality Reference Genome for a Parasitic Bivalve with Doubly Uniparental Inheritance (Bivalvia: Unionida).</title>
        <authorList>
            <person name="Smith C.H."/>
        </authorList>
    </citation>
    <scope>NUCLEOTIDE SEQUENCE</scope>
    <source>
        <strain evidence="1">CHS0354</strain>
    </source>
</reference>
<dbReference type="Proteomes" id="UP001195483">
    <property type="component" value="Unassembled WGS sequence"/>
</dbReference>
<reference evidence="1" key="3">
    <citation type="submission" date="2023-05" db="EMBL/GenBank/DDBJ databases">
        <authorList>
            <person name="Smith C.H."/>
        </authorList>
    </citation>
    <scope>NUCLEOTIDE SEQUENCE</scope>
    <source>
        <strain evidence="1">CHS0354</strain>
        <tissue evidence="1">Mantle</tissue>
    </source>
</reference>
<dbReference type="EMBL" id="JAEAOA010000595">
    <property type="protein sequence ID" value="KAK3582125.1"/>
    <property type="molecule type" value="Genomic_DNA"/>
</dbReference>
<proteinExistence type="predicted"/>
<keyword evidence="2" id="KW-1185">Reference proteome</keyword>
<gene>
    <name evidence="1" type="ORF">CHS0354_009186</name>
</gene>
<reference evidence="1" key="2">
    <citation type="journal article" date="2021" name="Genome Biol. Evol.">
        <title>Developing a high-quality reference genome for a parasitic bivalve with doubly uniparental inheritance (Bivalvia: Unionida).</title>
        <authorList>
            <person name="Smith C.H."/>
        </authorList>
    </citation>
    <scope>NUCLEOTIDE SEQUENCE</scope>
    <source>
        <strain evidence="1">CHS0354</strain>
        <tissue evidence="1">Mantle</tissue>
    </source>
</reference>
<organism evidence="1 2">
    <name type="scientific">Potamilus streckersoni</name>
    <dbReference type="NCBI Taxonomy" id="2493646"/>
    <lineage>
        <taxon>Eukaryota</taxon>
        <taxon>Metazoa</taxon>
        <taxon>Spiralia</taxon>
        <taxon>Lophotrochozoa</taxon>
        <taxon>Mollusca</taxon>
        <taxon>Bivalvia</taxon>
        <taxon>Autobranchia</taxon>
        <taxon>Heteroconchia</taxon>
        <taxon>Palaeoheterodonta</taxon>
        <taxon>Unionida</taxon>
        <taxon>Unionoidea</taxon>
        <taxon>Unionidae</taxon>
        <taxon>Ambleminae</taxon>
        <taxon>Lampsilini</taxon>
        <taxon>Potamilus</taxon>
    </lineage>
</organism>
<protein>
    <submittedName>
        <fullName evidence="1">Uncharacterized protein</fullName>
    </submittedName>
</protein>
<comment type="caution">
    <text evidence="1">The sequence shown here is derived from an EMBL/GenBank/DDBJ whole genome shotgun (WGS) entry which is preliminary data.</text>
</comment>
<accession>A0AAE0RZ00</accession>
<evidence type="ECO:0000313" key="2">
    <source>
        <dbReference type="Proteomes" id="UP001195483"/>
    </source>
</evidence>
<evidence type="ECO:0000313" key="1">
    <source>
        <dbReference type="EMBL" id="KAK3582125.1"/>
    </source>
</evidence>